<reference evidence="2 3" key="1">
    <citation type="submission" date="2023-09" db="EMBL/GenBank/DDBJ databases">
        <title>Nesidiocoris tenuis whole genome shotgun sequence.</title>
        <authorList>
            <person name="Shibata T."/>
            <person name="Shimoda M."/>
            <person name="Kobayashi T."/>
            <person name="Uehara T."/>
        </authorList>
    </citation>
    <scope>NUCLEOTIDE SEQUENCE [LARGE SCALE GENOMIC DNA]</scope>
    <source>
        <strain evidence="2 3">Japan</strain>
    </source>
</reference>
<keyword evidence="1" id="KW-0175">Coiled coil</keyword>
<gene>
    <name evidence="2" type="ORF">NTJ_11990</name>
</gene>
<evidence type="ECO:0000313" key="3">
    <source>
        <dbReference type="Proteomes" id="UP001307889"/>
    </source>
</evidence>
<name>A0ABN7B455_9HEMI</name>
<evidence type="ECO:0000256" key="1">
    <source>
        <dbReference type="SAM" id="Coils"/>
    </source>
</evidence>
<evidence type="ECO:0000313" key="2">
    <source>
        <dbReference type="EMBL" id="BES99175.1"/>
    </source>
</evidence>
<proteinExistence type="predicted"/>
<organism evidence="2 3">
    <name type="scientific">Nesidiocoris tenuis</name>
    <dbReference type="NCBI Taxonomy" id="355587"/>
    <lineage>
        <taxon>Eukaryota</taxon>
        <taxon>Metazoa</taxon>
        <taxon>Ecdysozoa</taxon>
        <taxon>Arthropoda</taxon>
        <taxon>Hexapoda</taxon>
        <taxon>Insecta</taxon>
        <taxon>Pterygota</taxon>
        <taxon>Neoptera</taxon>
        <taxon>Paraneoptera</taxon>
        <taxon>Hemiptera</taxon>
        <taxon>Heteroptera</taxon>
        <taxon>Panheteroptera</taxon>
        <taxon>Cimicomorpha</taxon>
        <taxon>Miridae</taxon>
        <taxon>Dicyphina</taxon>
        <taxon>Nesidiocoris</taxon>
    </lineage>
</organism>
<accession>A0ABN7B455</accession>
<feature type="coiled-coil region" evidence="1">
    <location>
        <begin position="80"/>
        <end position="107"/>
    </location>
</feature>
<sequence length="114" mass="13651">MDNEDPKLDSEYYLRGIESEMDLTKSKMRKKNVNFEDDQFDLEDWLRKEYCKLACEVCQARMDTNEVTQCSIEPAMLEARRFVLNRLAELLEKKQMIEAEMKNRKIKDRGDCEK</sequence>
<dbReference type="Proteomes" id="UP001307889">
    <property type="component" value="Chromosome 10"/>
</dbReference>
<dbReference type="EMBL" id="AP028918">
    <property type="protein sequence ID" value="BES99175.1"/>
    <property type="molecule type" value="Genomic_DNA"/>
</dbReference>
<keyword evidence="3" id="KW-1185">Reference proteome</keyword>
<protein>
    <submittedName>
        <fullName evidence="2">Uncharacterized protein</fullName>
    </submittedName>
</protein>